<dbReference type="Proteomes" id="UP000729402">
    <property type="component" value="Unassembled WGS sequence"/>
</dbReference>
<comment type="caution">
    <text evidence="2">The sequence shown here is derived from an EMBL/GenBank/DDBJ whole genome shotgun (WGS) entry which is preliminary data.</text>
</comment>
<evidence type="ECO:0000256" key="1">
    <source>
        <dbReference type="SAM" id="MobiDB-lite"/>
    </source>
</evidence>
<reference evidence="2" key="1">
    <citation type="journal article" date="2021" name="bioRxiv">
        <title>Whole Genome Assembly and Annotation of Northern Wild Rice, Zizania palustris L., Supports a Whole Genome Duplication in the Zizania Genus.</title>
        <authorList>
            <person name="Haas M."/>
            <person name="Kono T."/>
            <person name="Macchietto M."/>
            <person name="Millas R."/>
            <person name="McGilp L."/>
            <person name="Shao M."/>
            <person name="Duquette J."/>
            <person name="Hirsch C.N."/>
            <person name="Kimball J."/>
        </authorList>
    </citation>
    <scope>NUCLEOTIDE SEQUENCE</scope>
    <source>
        <tissue evidence="2">Fresh leaf tissue</tissue>
    </source>
</reference>
<gene>
    <name evidence="2" type="ORF">GUJ93_ZPchr0007g3898</name>
</gene>
<name>A0A8J5TEF2_ZIZPA</name>
<reference evidence="2" key="2">
    <citation type="submission" date="2021-02" db="EMBL/GenBank/DDBJ databases">
        <authorList>
            <person name="Kimball J.A."/>
            <person name="Haas M.W."/>
            <person name="Macchietto M."/>
            <person name="Kono T."/>
            <person name="Duquette J."/>
            <person name="Shao M."/>
        </authorList>
    </citation>
    <scope>NUCLEOTIDE SEQUENCE</scope>
    <source>
        <tissue evidence="2">Fresh leaf tissue</tissue>
    </source>
</reference>
<protein>
    <submittedName>
        <fullName evidence="2">Uncharacterized protein</fullName>
    </submittedName>
</protein>
<organism evidence="2 3">
    <name type="scientific">Zizania palustris</name>
    <name type="common">Northern wild rice</name>
    <dbReference type="NCBI Taxonomy" id="103762"/>
    <lineage>
        <taxon>Eukaryota</taxon>
        <taxon>Viridiplantae</taxon>
        <taxon>Streptophyta</taxon>
        <taxon>Embryophyta</taxon>
        <taxon>Tracheophyta</taxon>
        <taxon>Spermatophyta</taxon>
        <taxon>Magnoliopsida</taxon>
        <taxon>Liliopsida</taxon>
        <taxon>Poales</taxon>
        <taxon>Poaceae</taxon>
        <taxon>BOP clade</taxon>
        <taxon>Oryzoideae</taxon>
        <taxon>Oryzeae</taxon>
        <taxon>Zizaniinae</taxon>
        <taxon>Zizania</taxon>
    </lineage>
</organism>
<evidence type="ECO:0000313" key="3">
    <source>
        <dbReference type="Proteomes" id="UP000729402"/>
    </source>
</evidence>
<evidence type="ECO:0000313" key="2">
    <source>
        <dbReference type="EMBL" id="KAG8078009.1"/>
    </source>
</evidence>
<feature type="region of interest" description="Disordered" evidence="1">
    <location>
        <begin position="1"/>
        <end position="56"/>
    </location>
</feature>
<feature type="region of interest" description="Disordered" evidence="1">
    <location>
        <begin position="64"/>
        <end position="83"/>
    </location>
</feature>
<sequence>MGTVTWDRIRRHAAKEEGSRTQTSRRTTRAEGGRALSHRHATREEGGGTFIEPPPTVMAAKGTCRRATREGGARNLTGPQTLA</sequence>
<accession>A0A8J5TEF2</accession>
<dbReference type="EMBL" id="JAAALK010000282">
    <property type="protein sequence ID" value="KAG8078009.1"/>
    <property type="molecule type" value="Genomic_DNA"/>
</dbReference>
<proteinExistence type="predicted"/>
<keyword evidence="3" id="KW-1185">Reference proteome</keyword>
<dbReference type="AlphaFoldDB" id="A0A8J5TEF2"/>